<evidence type="ECO:0000256" key="1">
    <source>
        <dbReference type="SAM" id="MobiDB-lite"/>
    </source>
</evidence>
<comment type="caution">
    <text evidence="3">The sequence shown here is derived from an EMBL/GenBank/DDBJ whole genome shotgun (WGS) entry which is preliminary data.</text>
</comment>
<proteinExistence type="predicted"/>
<dbReference type="Proteomes" id="UP000563050">
    <property type="component" value="Unassembled WGS sequence"/>
</dbReference>
<accession>A0A7W5DMC2</accession>
<evidence type="ECO:0000313" key="4">
    <source>
        <dbReference type="Proteomes" id="UP000563050"/>
    </source>
</evidence>
<organism evidence="3 4">
    <name type="scientific">Halomonas fontilapidosi</name>
    <dbReference type="NCBI Taxonomy" id="616675"/>
    <lineage>
        <taxon>Bacteria</taxon>
        <taxon>Pseudomonadati</taxon>
        <taxon>Pseudomonadota</taxon>
        <taxon>Gammaproteobacteria</taxon>
        <taxon>Oceanospirillales</taxon>
        <taxon>Halomonadaceae</taxon>
        <taxon>Halomonas</taxon>
    </lineage>
</organism>
<keyword evidence="4" id="KW-1185">Reference proteome</keyword>
<feature type="signal peptide" evidence="2">
    <location>
        <begin position="1"/>
        <end position="27"/>
    </location>
</feature>
<evidence type="ECO:0000256" key="2">
    <source>
        <dbReference type="SAM" id="SignalP"/>
    </source>
</evidence>
<protein>
    <submittedName>
        <fullName evidence="3">Uncharacterized protein</fullName>
    </submittedName>
</protein>
<sequence length="266" mass="27308">MFKKAWQRNCKKAGLTALLAVSTTGLAAPAEAATSDFDAFTSSRELSDAELGQQRGRFVDKGSLMFFGVQVTSEWRTSHGEHLVAQGDLRGDLSGATPRVSFQPRITAVAADSLASDGLAGNGATVVDAGTGNAGGVVQTIQAAGDFNAAANDLQIDVLDAADASAPQGGGAASGSAVEQRLASGTRVSVSNGPQGMGVSLDVPGMGRVKQAVVPSQGLRQSIQLSSDFQQVRNLTRLQLYMGERGAKADAPGVRRAVRSARPLAP</sequence>
<name>A0A7W5DMC2_9GAMM</name>
<dbReference type="EMBL" id="JACHXQ010000010">
    <property type="protein sequence ID" value="MBB3185250.1"/>
    <property type="molecule type" value="Genomic_DNA"/>
</dbReference>
<feature type="region of interest" description="Disordered" evidence="1">
    <location>
        <begin position="165"/>
        <end position="202"/>
    </location>
</feature>
<gene>
    <name evidence="3" type="ORF">FHR95_002831</name>
</gene>
<keyword evidence="2" id="KW-0732">Signal</keyword>
<reference evidence="3 4" key="1">
    <citation type="submission" date="2020-08" db="EMBL/GenBank/DDBJ databases">
        <title>Genomic Encyclopedia of Type Strains, Phase III (KMG-III): the genomes of soil and plant-associated and newly described type strains.</title>
        <authorList>
            <person name="Whitman W."/>
        </authorList>
    </citation>
    <scope>NUCLEOTIDE SEQUENCE [LARGE SCALE GENOMIC DNA]</scope>
    <source>
        <strain evidence="3 4">CECT 7341</strain>
    </source>
</reference>
<feature type="chain" id="PRO_5030898082" evidence="2">
    <location>
        <begin position="28"/>
        <end position="266"/>
    </location>
</feature>
<evidence type="ECO:0000313" key="3">
    <source>
        <dbReference type="EMBL" id="MBB3185250.1"/>
    </source>
</evidence>
<dbReference type="AlphaFoldDB" id="A0A7W5DMC2"/>
<dbReference type="RefSeq" id="WP_183314880.1">
    <property type="nucleotide sequence ID" value="NZ_JACHXQ010000010.1"/>
</dbReference>